<dbReference type="EMBL" id="MPIN01000002">
    <property type="protein sequence ID" value="OJH40917.1"/>
    <property type="molecule type" value="Genomic_DNA"/>
</dbReference>
<proteinExistence type="predicted"/>
<reference evidence="3 4" key="2">
    <citation type="submission" date="2016-12" db="EMBL/GenBank/DDBJ databases">
        <title>Draft Genome Sequence of Cystobacter ferrugineus Strain Cbfe23.</title>
        <authorList>
            <person name="Akbar S."/>
            <person name="Dowd S.E."/>
            <person name="Stevens D.C."/>
        </authorList>
    </citation>
    <scope>NUCLEOTIDE SEQUENCE [LARGE SCALE GENOMIC DNA]</scope>
    <source>
        <strain evidence="3 4">Cbfe23</strain>
    </source>
</reference>
<reference evidence="4" key="1">
    <citation type="submission" date="2016-11" db="EMBL/GenBank/DDBJ databases">
        <authorList>
            <person name="Shukria A."/>
            <person name="Stevens D.C."/>
        </authorList>
    </citation>
    <scope>NUCLEOTIDE SEQUENCE [LARGE SCALE GENOMIC DNA]</scope>
    <source>
        <strain evidence="4">Cbfe23</strain>
    </source>
</reference>
<evidence type="ECO:0000313" key="3">
    <source>
        <dbReference type="EMBL" id="OJH40917.1"/>
    </source>
</evidence>
<accession>A0A1L9BF82</accession>
<sequence>MRLGRLPLALTVLLSSCAFFQRAAPPLQEELSIRFPSFHEPLAGDGGAGQPLDVEGVTLRALTLAANDFLPQRAGERPCWEKQEAHRYRVLRQGDIVFVYIFLDPAACGHSVLDGGVKYAIHVDGRILRRLFDGEPEALAADSGTAGEPSSEGTPVPASQVGSTRAAPASGLPASWFDGGAPDAGMAETPDTADGGVRTPDAG</sequence>
<dbReference type="PROSITE" id="PS51257">
    <property type="entry name" value="PROKAR_LIPOPROTEIN"/>
    <property type="match status" value="1"/>
</dbReference>
<comment type="caution">
    <text evidence="3">The sequence shown here is derived from an EMBL/GenBank/DDBJ whole genome shotgun (WGS) entry which is preliminary data.</text>
</comment>
<dbReference type="RefSeq" id="WP_071897356.1">
    <property type="nucleotide sequence ID" value="NZ_MPIN01000002.1"/>
</dbReference>
<protein>
    <recommendedName>
        <fullName evidence="5">Lipoprotein</fullName>
    </recommendedName>
</protein>
<organism evidence="3 4">
    <name type="scientific">Cystobacter ferrugineus</name>
    <dbReference type="NCBI Taxonomy" id="83449"/>
    <lineage>
        <taxon>Bacteria</taxon>
        <taxon>Pseudomonadati</taxon>
        <taxon>Myxococcota</taxon>
        <taxon>Myxococcia</taxon>
        <taxon>Myxococcales</taxon>
        <taxon>Cystobacterineae</taxon>
        <taxon>Archangiaceae</taxon>
        <taxon>Cystobacter</taxon>
    </lineage>
</organism>
<name>A0A1L9BF82_9BACT</name>
<evidence type="ECO:0000256" key="1">
    <source>
        <dbReference type="SAM" id="MobiDB-lite"/>
    </source>
</evidence>
<evidence type="ECO:0000313" key="4">
    <source>
        <dbReference type="Proteomes" id="UP000182229"/>
    </source>
</evidence>
<feature type="chain" id="PRO_5012837989" description="Lipoprotein" evidence="2">
    <location>
        <begin position="24"/>
        <end position="203"/>
    </location>
</feature>
<keyword evidence="2" id="KW-0732">Signal</keyword>
<gene>
    <name evidence="3" type="ORF">BON30_08330</name>
</gene>
<dbReference type="Proteomes" id="UP000182229">
    <property type="component" value="Unassembled WGS sequence"/>
</dbReference>
<evidence type="ECO:0000256" key="2">
    <source>
        <dbReference type="SAM" id="SignalP"/>
    </source>
</evidence>
<evidence type="ECO:0008006" key="5">
    <source>
        <dbReference type="Google" id="ProtNLM"/>
    </source>
</evidence>
<feature type="region of interest" description="Disordered" evidence="1">
    <location>
        <begin position="139"/>
        <end position="203"/>
    </location>
</feature>
<feature type="signal peptide" evidence="2">
    <location>
        <begin position="1"/>
        <end position="23"/>
    </location>
</feature>
<keyword evidence="4" id="KW-1185">Reference proteome</keyword>
<dbReference type="OrthoDB" id="5514961at2"/>
<dbReference type="AlphaFoldDB" id="A0A1L9BF82"/>